<accession>A0A0C9TXF5</accession>
<dbReference type="Proteomes" id="UP000054279">
    <property type="component" value="Unassembled WGS sequence"/>
</dbReference>
<evidence type="ECO:0008006" key="3">
    <source>
        <dbReference type="Google" id="ProtNLM"/>
    </source>
</evidence>
<dbReference type="AlphaFoldDB" id="A0A0C9TXF5"/>
<dbReference type="HOGENOM" id="CLU_1723508_0_0_1"/>
<organism evidence="1 2">
    <name type="scientific">Sphaerobolus stellatus (strain SS14)</name>
    <dbReference type="NCBI Taxonomy" id="990650"/>
    <lineage>
        <taxon>Eukaryota</taxon>
        <taxon>Fungi</taxon>
        <taxon>Dikarya</taxon>
        <taxon>Basidiomycota</taxon>
        <taxon>Agaricomycotina</taxon>
        <taxon>Agaricomycetes</taxon>
        <taxon>Phallomycetidae</taxon>
        <taxon>Geastrales</taxon>
        <taxon>Sphaerobolaceae</taxon>
        <taxon>Sphaerobolus</taxon>
    </lineage>
</organism>
<dbReference type="EMBL" id="KN837368">
    <property type="protein sequence ID" value="KIJ26484.1"/>
    <property type="molecule type" value="Genomic_DNA"/>
</dbReference>
<gene>
    <name evidence="1" type="ORF">M422DRAFT_71905</name>
</gene>
<dbReference type="OrthoDB" id="427030at2759"/>
<proteinExistence type="predicted"/>
<protein>
    <recommendedName>
        <fullName evidence="3">C2H2-type domain-containing protein</fullName>
    </recommendedName>
</protein>
<evidence type="ECO:0000313" key="2">
    <source>
        <dbReference type="Proteomes" id="UP000054279"/>
    </source>
</evidence>
<sequence length="152" mass="17535">MEVPNQRHEPLGSTQRCTLDKSYGPKYISETRVRLDDNAKYLCGMACGQHFKNIWHANGHLFILCPACEKGFTSERKLKKHITIDNCSGEVHSMIMSRLPLDPKQWLKHYGLCGARLNNTHNAKMFVLHEVYIYRCCVCPKVCKDRTRGESH</sequence>
<name>A0A0C9TXF5_SPHS4</name>
<keyword evidence="2" id="KW-1185">Reference proteome</keyword>
<reference evidence="1 2" key="1">
    <citation type="submission" date="2014-06" db="EMBL/GenBank/DDBJ databases">
        <title>Evolutionary Origins and Diversification of the Mycorrhizal Mutualists.</title>
        <authorList>
            <consortium name="DOE Joint Genome Institute"/>
            <consortium name="Mycorrhizal Genomics Consortium"/>
            <person name="Kohler A."/>
            <person name="Kuo A."/>
            <person name="Nagy L.G."/>
            <person name="Floudas D."/>
            <person name="Copeland A."/>
            <person name="Barry K.W."/>
            <person name="Cichocki N."/>
            <person name="Veneault-Fourrey C."/>
            <person name="LaButti K."/>
            <person name="Lindquist E.A."/>
            <person name="Lipzen A."/>
            <person name="Lundell T."/>
            <person name="Morin E."/>
            <person name="Murat C."/>
            <person name="Riley R."/>
            <person name="Ohm R."/>
            <person name="Sun H."/>
            <person name="Tunlid A."/>
            <person name="Henrissat B."/>
            <person name="Grigoriev I.V."/>
            <person name="Hibbett D.S."/>
            <person name="Martin F."/>
        </authorList>
    </citation>
    <scope>NUCLEOTIDE SEQUENCE [LARGE SCALE GENOMIC DNA]</scope>
    <source>
        <strain evidence="1 2">SS14</strain>
    </source>
</reference>
<evidence type="ECO:0000313" key="1">
    <source>
        <dbReference type="EMBL" id="KIJ26484.1"/>
    </source>
</evidence>